<dbReference type="EMBL" id="BDUF01000020">
    <property type="protein sequence ID" value="GAX89374.1"/>
    <property type="molecule type" value="Genomic_DNA"/>
</dbReference>
<dbReference type="Pfam" id="PF08671">
    <property type="entry name" value="SinI"/>
    <property type="match status" value="1"/>
</dbReference>
<dbReference type="AlphaFoldDB" id="A0A292YLW3"/>
<evidence type="ECO:0000259" key="1">
    <source>
        <dbReference type="PROSITE" id="PS51500"/>
    </source>
</evidence>
<evidence type="ECO:0000313" key="2">
    <source>
        <dbReference type="EMBL" id="GAX89374.1"/>
    </source>
</evidence>
<gene>
    <name evidence="2" type="ORF">EFBL_0992</name>
</gene>
<protein>
    <recommendedName>
        <fullName evidence="1">Sin domain-containing protein</fullName>
    </recommendedName>
</protein>
<accession>A0A292YLW3</accession>
<feature type="domain" description="Sin" evidence="1">
    <location>
        <begin position="4"/>
        <end position="42"/>
    </location>
</feature>
<dbReference type="GO" id="GO:0046983">
    <property type="term" value="F:protein dimerization activity"/>
    <property type="evidence" value="ECO:0007669"/>
    <property type="project" value="InterPro"/>
</dbReference>
<evidence type="ECO:0000313" key="3">
    <source>
        <dbReference type="Proteomes" id="UP000217785"/>
    </source>
</evidence>
<proteinExistence type="predicted"/>
<dbReference type="Proteomes" id="UP000217785">
    <property type="component" value="Unassembled WGS sequence"/>
</dbReference>
<dbReference type="GO" id="GO:0006355">
    <property type="term" value="P:regulation of DNA-templated transcription"/>
    <property type="evidence" value="ECO:0007669"/>
    <property type="project" value="InterPro"/>
</dbReference>
<reference evidence="3" key="1">
    <citation type="submission" date="2017-07" db="EMBL/GenBank/DDBJ databases">
        <title>Draft genome sequence of Effusibacillus lacus strain skLN1.</title>
        <authorList>
            <person name="Watanabe M."/>
            <person name="Kojima H."/>
            <person name="Fukui M."/>
        </authorList>
    </citation>
    <scope>NUCLEOTIDE SEQUENCE [LARGE SCALE GENOMIC DNA]</scope>
    <source>
        <strain evidence="3">skLN1</strain>
    </source>
</reference>
<dbReference type="InterPro" id="IPR010981">
    <property type="entry name" value="SinR/SinI_dimer_dom"/>
</dbReference>
<dbReference type="InterPro" id="IPR036281">
    <property type="entry name" value="SinR/SinI_dimer_dom_sf"/>
</dbReference>
<comment type="caution">
    <text evidence="2">The sequence shown here is derived from an EMBL/GenBank/DDBJ whole genome shotgun (WGS) entry which is preliminary data.</text>
</comment>
<dbReference type="SUPFAM" id="SSF47406">
    <property type="entry name" value="SinR repressor dimerisation domain-like"/>
    <property type="match status" value="1"/>
</dbReference>
<organism evidence="2 3">
    <name type="scientific">Effusibacillus lacus</name>
    <dbReference type="NCBI Taxonomy" id="1348429"/>
    <lineage>
        <taxon>Bacteria</taxon>
        <taxon>Bacillati</taxon>
        <taxon>Bacillota</taxon>
        <taxon>Bacilli</taxon>
        <taxon>Bacillales</taxon>
        <taxon>Alicyclobacillaceae</taxon>
        <taxon>Effusibacillus</taxon>
    </lineage>
</organism>
<name>A0A292YLW3_9BACL</name>
<dbReference type="RefSeq" id="WP_096181069.1">
    <property type="nucleotide sequence ID" value="NZ_BDUF01000020.1"/>
</dbReference>
<sequence>MIVTGEALCNSTLDDEWIQLLFIAREMGIQPEEIRAFLTQALQRPTD</sequence>
<dbReference type="PROSITE" id="PS51500">
    <property type="entry name" value="SIN"/>
    <property type="match status" value="1"/>
</dbReference>
<dbReference type="OrthoDB" id="2660715at2"/>
<keyword evidence="3" id="KW-1185">Reference proteome</keyword>